<organism evidence="2">
    <name type="scientific">uncultured Acetobacteraceae bacterium</name>
    <dbReference type="NCBI Taxonomy" id="169975"/>
    <lineage>
        <taxon>Bacteria</taxon>
        <taxon>Pseudomonadati</taxon>
        <taxon>Pseudomonadota</taxon>
        <taxon>Alphaproteobacteria</taxon>
        <taxon>Acetobacterales</taxon>
        <taxon>Acetobacteraceae</taxon>
        <taxon>environmental samples</taxon>
    </lineage>
</organism>
<dbReference type="AlphaFoldDB" id="A0A6J4IFM2"/>
<feature type="non-terminal residue" evidence="2">
    <location>
        <position position="247"/>
    </location>
</feature>
<feature type="compositionally biased region" description="Basic and acidic residues" evidence="1">
    <location>
        <begin position="175"/>
        <end position="184"/>
    </location>
</feature>
<evidence type="ECO:0000313" key="2">
    <source>
        <dbReference type="EMBL" id="CAA9249281.1"/>
    </source>
</evidence>
<feature type="region of interest" description="Disordered" evidence="1">
    <location>
        <begin position="1"/>
        <end position="53"/>
    </location>
</feature>
<feature type="region of interest" description="Disordered" evidence="1">
    <location>
        <begin position="128"/>
        <end position="247"/>
    </location>
</feature>
<reference evidence="2" key="1">
    <citation type="submission" date="2020-02" db="EMBL/GenBank/DDBJ databases">
        <authorList>
            <person name="Meier V. D."/>
        </authorList>
    </citation>
    <scope>NUCLEOTIDE SEQUENCE</scope>
    <source>
        <strain evidence="2">AVDCRST_MAG08</strain>
    </source>
</reference>
<feature type="compositionally biased region" description="Basic and acidic residues" evidence="1">
    <location>
        <begin position="142"/>
        <end position="151"/>
    </location>
</feature>
<feature type="compositionally biased region" description="Gly residues" evidence="1">
    <location>
        <begin position="30"/>
        <end position="45"/>
    </location>
</feature>
<proteinExistence type="predicted"/>
<accession>A0A6J4IFM2</accession>
<name>A0A6J4IFM2_9PROT</name>
<feature type="compositionally biased region" description="Basic residues" evidence="1">
    <location>
        <begin position="128"/>
        <end position="141"/>
    </location>
</feature>
<feature type="compositionally biased region" description="Low complexity" evidence="1">
    <location>
        <begin position="152"/>
        <end position="170"/>
    </location>
</feature>
<evidence type="ECO:0000256" key="1">
    <source>
        <dbReference type="SAM" id="MobiDB-lite"/>
    </source>
</evidence>
<gene>
    <name evidence="2" type="ORF">AVDCRST_MAG08-2029</name>
</gene>
<protein>
    <submittedName>
        <fullName evidence="2">Inner membrane protein</fullName>
    </submittedName>
</protein>
<feature type="non-terminal residue" evidence="2">
    <location>
        <position position="1"/>
    </location>
</feature>
<feature type="compositionally biased region" description="Basic residues" evidence="1">
    <location>
        <begin position="1"/>
        <end position="16"/>
    </location>
</feature>
<dbReference type="EMBL" id="CADCTG010000165">
    <property type="protein sequence ID" value="CAA9249281.1"/>
    <property type="molecule type" value="Genomic_DNA"/>
</dbReference>
<sequence length="247" mass="26770">GPAHRRRRAGRRRRGLRAGPLRLRLRPRGHGGLGVVAGPGAGRPAGGVRLARRPAPVHPLRPARFRRAPRLADRRGRCRRRADRRLAAAAHRPAAIQAGRGRAAGGVVPRHAVRTRPAARRPGRLLGRCRRRVGRRRHGRLGRVDRPRADTLGHAAGLGPRRAAGRVPGVQPRHARPDDGGLPRERHHLLGGRAALPRGRSGHAGPHADRRPALPSFQRRGVPELGPRAAGRVGRRPGRHDAAEAPL</sequence>